<comment type="caution">
    <text evidence="2">The sequence shown here is derived from an EMBL/GenBank/DDBJ whole genome shotgun (WGS) entry which is preliminary data.</text>
</comment>
<dbReference type="Proteomes" id="UP000316852">
    <property type="component" value="Unassembled WGS sequence"/>
</dbReference>
<proteinExistence type="predicted"/>
<evidence type="ECO:0000259" key="1">
    <source>
        <dbReference type="Pfam" id="PF13490"/>
    </source>
</evidence>
<dbReference type="Pfam" id="PF13490">
    <property type="entry name" value="zf-HC2"/>
    <property type="match status" value="1"/>
</dbReference>
<dbReference type="EMBL" id="VBOW01000038">
    <property type="protein sequence ID" value="TMQ58276.1"/>
    <property type="molecule type" value="Genomic_DNA"/>
</dbReference>
<evidence type="ECO:0000313" key="3">
    <source>
        <dbReference type="Proteomes" id="UP000316852"/>
    </source>
</evidence>
<gene>
    <name evidence="2" type="ORF">E6K76_08415</name>
</gene>
<accession>A0A538T3S1</accession>
<dbReference type="AlphaFoldDB" id="A0A538T3S1"/>
<dbReference type="InterPro" id="IPR027383">
    <property type="entry name" value="Znf_put"/>
</dbReference>
<organism evidence="2 3">
    <name type="scientific">Eiseniibacteriota bacterium</name>
    <dbReference type="NCBI Taxonomy" id="2212470"/>
    <lineage>
        <taxon>Bacteria</taxon>
        <taxon>Candidatus Eiseniibacteriota</taxon>
    </lineage>
</organism>
<feature type="domain" description="Putative zinc-finger" evidence="1">
    <location>
        <begin position="4"/>
        <end position="38"/>
    </location>
</feature>
<name>A0A538T3S1_UNCEI</name>
<reference evidence="2 3" key="1">
    <citation type="journal article" date="2019" name="Nat. Microbiol.">
        <title>Mediterranean grassland soil C-N compound turnover is dependent on rainfall and depth, and is mediated by genomically divergent microorganisms.</title>
        <authorList>
            <person name="Diamond S."/>
            <person name="Andeer P.F."/>
            <person name="Li Z."/>
            <person name="Crits-Christoph A."/>
            <person name="Burstein D."/>
            <person name="Anantharaman K."/>
            <person name="Lane K.R."/>
            <person name="Thomas B.C."/>
            <person name="Pan C."/>
            <person name="Northen T.R."/>
            <person name="Banfield J.F."/>
        </authorList>
    </citation>
    <scope>NUCLEOTIDE SEQUENCE [LARGE SCALE GENOMIC DNA]</scope>
    <source>
        <strain evidence="2">WS_6</strain>
    </source>
</reference>
<evidence type="ECO:0000313" key="2">
    <source>
        <dbReference type="EMBL" id="TMQ58276.1"/>
    </source>
</evidence>
<protein>
    <recommendedName>
        <fullName evidence="1">Putative zinc-finger domain-containing protein</fullName>
    </recommendedName>
</protein>
<sequence length="90" mass="10266">MLTCKEVLDSISDYLDADMKADLITEMRKHIGSCSDCRAEFDTLTMTIKLYKHENDGRPQIMPVGCHDRLVKVIELEKLRLKGGEPPKMV</sequence>